<dbReference type="AlphaFoldDB" id="S8EJD1"/>
<dbReference type="InterPro" id="IPR037185">
    <property type="entry name" value="EmrE-like"/>
</dbReference>
<protein>
    <submittedName>
        <fullName evidence="7">Uncharacterized protein</fullName>
    </submittedName>
</protein>
<feature type="transmembrane region" description="Helical" evidence="6">
    <location>
        <begin position="332"/>
        <end position="352"/>
    </location>
</feature>
<dbReference type="InParanoid" id="S8EJD1"/>
<feature type="transmembrane region" description="Helical" evidence="6">
    <location>
        <begin position="57"/>
        <end position="78"/>
    </location>
</feature>
<feature type="transmembrane region" description="Helical" evidence="6">
    <location>
        <begin position="151"/>
        <end position="172"/>
    </location>
</feature>
<feature type="region of interest" description="Disordered" evidence="5">
    <location>
        <begin position="213"/>
        <end position="241"/>
    </location>
</feature>
<accession>S8EJD1</accession>
<dbReference type="InterPro" id="IPR008521">
    <property type="entry name" value="Mg_trans_NIPA"/>
</dbReference>
<dbReference type="PANTHER" id="PTHR12570:SF86">
    <property type="entry name" value="ADR321CP"/>
    <property type="match status" value="1"/>
</dbReference>
<evidence type="ECO:0000256" key="3">
    <source>
        <dbReference type="ARBA" id="ARBA00022989"/>
    </source>
</evidence>
<feature type="transmembrane region" description="Helical" evidence="6">
    <location>
        <begin position="12"/>
        <end position="33"/>
    </location>
</feature>
<evidence type="ECO:0000256" key="4">
    <source>
        <dbReference type="ARBA" id="ARBA00023136"/>
    </source>
</evidence>
<dbReference type="Proteomes" id="UP000015241">
    <property type="component" value="Unassembled WGS sequence"/>
</dbReference>
<proteinExistence type="predicted"/>
<dbReference type="eggNOG" id="KOG2922">
    <property type="taxonomic scope" value="Eukaryota"/>
</dbReference>
<dbReference type="OrthoDB" id="2504919at2759"/>
<feature type="transmembrane region" description="Helical" evidence="6">
    <location>
        <begin position="111"/>
        <end position="131"/>
    </location>
</feature>
<evidence type="ECO:0000256" key="5">
    <source>
        <dbReference type="SAM" id="MobiDB-lite"/>
    </source>
</evidence>
<reference evidence="7 8" key="1">
    <citation type="journal article" date="2012" name="Science">
        <title>The Paleozoic origin of enzymatic lignin decomposition reconstructed from 31 fungal genomes.</title>
        <authorList>
            <person name="Floudas D."/>
            <person name="Binder M."/>
            <person name="Riley R."/>
            <person name="Barry K."/>
            <person name="Blanchette R.A."/>
            <person name="Henrissat B."/>
            <person name="Martinez A.T."/>
            <person name="Otillar R."/>
            <person name="Spatafora J.W."/>
            <person name="Yadav J.S."/>
            <person name="Aerts A."/>
            <person name="Benoit I."/>
            <person name="Boyd A."/>
            <person name="Carlson A."/>
            <person name="Copeland A."/>
            <person name="Coutinho P.M."/>
            <person name="de Vries R.P."/>
            <person name="Ferreira P."/>
            <person name="Findley K."/>
            <person name="Foster B."/>
            <person name="Gaskell J."/>
            <person name="Glotzer D."/>
            <person name="Gorecki P."/>
            <person name="Heitman J."/>
            <person name="Hesse C."/>
            <person name="Hori C."/>
            <person name="Igarashi K."/>
            <person name="Jurgens J.A."/>
            <person name="Kallen N."/>
            <person name="Kersten P."/>
            <person name="Kohler A."/>
            <person name="Kuees U."/>
            <person name="Kumar T.K.A."/>
            <person name="Kuo A."/>
            <person name="LaButti K."/>
            <person name="Larrondo L.F."/>
            <person name="Lindquist E."/>
            <person name="Ling A."/>
            <person name="Lombard V."/>
            <person name="Lucas S."/>
            <person name="Lundell T."/>
            <person name="Martin R."/>
            <person name="McLaughlin D.J."/>
            <person name="Morgenstern I."/>
            <person name="Morin E."/>
            <person name="Murat C."/>
            <person name="Nagy L.G."/>
            <person name="Nolan M."/>
            <person name="Ohm R.A."/>
            <person name="Patyshakuliyeva A."/>
            <person name="Rokas A."/>
            <person name="Ruiz-Duenas F.J."/>
            <person name="Sabat G."/>
            <person name="Salamov A."/>
            <person name="Samejima M."/>
            <person name="Schmutz J."/>
            <person name="Slot J.C."/>
            <person name="St John F."/>
            <person name="Stenlid J."/>
            <person name="Sun H."/>
            <person name="Sun S."/>
            <person name="Syed K."/>
            <person name="Tsang A."/>
            <person name="Wiebenga A."/>
            <person name="Young D."/>
            <person name="Pisabarro A."/>
            <person name="Eastwood D.C."/>
            <person name="Martin F."/>
            <person name="Cullen D."/>
            <person name="Grigoriev I.V."/>
            <person name="Hibbett D.S."/>
        </authorList>
    </citation>
    <scope>NUCLEOTIDE SEQUENCE</scope>
    <source>
        <strain evidence="8">FP-58527</strain>
    </source>
</reference>
<feature type="transmembrane region" description="Helical" evidence="6">
    <location>
        <begin position="364"/>
        <end position="383"/>
    </location>
</feature>
<evidence type="ECO:0000256" key="6">
    <source>
        <dbReference type="SAM" id="Phobius"/>
    </source>
</evidence>
<comment type="subcellular location">
    <subcellularLocation>
        <location evidence="1">Membrane</location>
        <topology evidence="1">Multi-pass membrane protein</topology>
    </subcellularLocation>
</comment>
<gene>
    <name evidence="7" type="ORF">FOMPIDRAFT_148601</name>
</gene>
<feature type="compositionally biased region" description="Low complexity" evidence="5">
    <location>
        <begin position="229"/>
        <end position="241"/>
    </location>
</feature>
<dbReference type="Pfam" id="PF05653">
    <property type="entry name" value="Mg_trans_NIPA"/>
    <property type="match status" value="2"/>
</dbReference>
<feature type="compositionally biased region" description="Basic and acidic residues" evidence="5">
    <location>
        <begin position="213"/>
        <end position="225"/>
    </location>
</feature>
<dbReference type="GO" id="GO:0016020">
    <property type="term" value="C:membrane"/>
    <property type="evidence" value="ECO:0007669"/>
    <property type="project" value="UniProtKB-SubCell"/>
</dbReference>
<dbReference type="SUPFAM" id="SSF103481">
    <property type="entry name" value="Multidrug resistance efflux transporter EmrE"/>
    <property type="match status" value="1"/>
</dbReference>
<evidence type="ECO:0000256" key="1">
    <source>
        <dbReference type="ARBA" id="ARBA00004141"/>
    </source>
</evidence>
<feature type="transmembrane region" description="Helical" evidence="6">
    <location>
        <begin position="84"/>
        <end position="104"/>
    </location>
</feature>
<keyword evidence="3 6" id="KW-1133">Transmembrane helix</keyword>
<feature type="compositionally biased region" description="Pro residues" evidence="5">
    <location>
        <begin position="483"/>
        <end position="498"/>
    </location>
</feature>
<evidence type="ECO:0000256" key="2">
    <source>
        <dbReference type="ARBA" id="ARBA00022692"/>
    </source>
</evidence>
<dbReference type="HOGENOM" id="CLU_011406_0_0_1"/>
<feature type="transmembrane region" description="Helical" evidence="6">
    <location>
        <begin position="301"/>
        <end position="320"/>
    </location>
</feature>
<keyword evidence="2 6" id="KW-0812">Transmembrane</keyword>
<feature type="region of interest" description="Disordered" evidence="5">
    <location>
        <begin position="404"/>
        <end position="457"/>
    </location>
</feature>
<evidence type="ECO:0000313" key="8">
    <source>
        <dbReference type="Proteomes" id="UP000015241"/>
    </source>
</evidence>
<sequence>MASHLDGDAQISIPVGITVGLLASFVQSLGLTVQRKSHVLNQQLPEDQQKVEHRRPLWLLGFAIFISSNLFGSIFQIASLPVVILAPLGAVSLLWNAFFARLLLGDVFSIWMLLGTLLIAGGAVVIAIFGIVAEPTHSLEDLLMLFNRPVFIVYFSLLGMVTVVALAITHIAEYSYRRRMSLPDVSPPLTPLVLPTSQPSILTTSTTATNAVDHTERTPLIDRKPRPQSYIRSKSPSPSGSQSIISTAISFTTKSTRTPVILASSYASFSGIISGMCLLFAKSGVELLILTIGGDNQFWRWQAWVLLISLGVCALLQLWYMHKSLVLADPTVVCPLAFCFYNLSSIFNGLVYFDQFSVLSKKQIALVLVGIVVLLAGVWIVSFPPTGGYSIDIGAWTAAEDEEEEESVPLLLSGQTSPAAESDSEDSDDEQHDDEPLPQPRHSRIRTRRSRSEDLRMDAVAPDQAGALPESQFQQHRRWITEPPAPVAPPSPSTPAPPRARRPRTESEAERSASARRSRSTYGTASPPPMFTSVNGTGSRRRRSTLATPPHASGTVPGQAALAGFSIGLSPVSPGFALVPTERRRRTMMGVVGTPEGIRRVVRIRSMACCTAKQACRATSPGVG</sequence>
<feature type="region of interest" description="Disordered" evidence="5">
    <location>
        <begin position="482"/>
        <end position="555"/>
    </location>
</feature>
<dbReference type="PANTHER" id="PTHR12570">
    <property type="match status" value="1"/>
</dbReference>
<feature type="compositionally biased region" description="Acidic residues" evidence="5">
    <location>
        <begin position="422"/>
        <end position="433"/>
    </location>
</feature>
<dbReference type="GO" id="GO:0015095">
    <property type="term" value="F:magnesium ion transmembrane transporter activity"/>
    <property type="evidence" value="ECO:0007669"/>
    <property type="project" value="InterPro"/>
</dbReference>
<name>S8EJD1_FOMSC</name>
<evidence type="ECO:0000313" key="7">
    <source>
        <dbReference type="EMBL" id="EPT04348.1"/>
    </source>
</evidence>
<keyword evidence="8" id="KW-1185">Reference proteome</keyword>
<organism evidence="7 8">
    <name type="scientific">Fomitopsis schrenkii</name>
    <name type="common">Brown rot fungus</name>
    <dbReference type="NCBI Taxonomy" id="2126942"/>
    <lineage>
        <taxon>Eukaryota</taxon>
        <taxon>Fungi</taxon>
        <taxon>Dikarya</taxon>
        <taxon>Basidiomycota</taxon>
        <taxon>Agaricomycotina</taxon>
        <taxon>Agaricomycetes</taxon>
        <taxon>Polyporales</taxon>
        <taxon>Fomitopsis</taxon>
    </lineage>
</organism>
<keyword evidence="4 6" id="KW-0472">Membrane</keyword>
<dbReference type="EMBL" id="KE504127">
    <property type="protein sequence ID" value="EPT04348.1"/>
    <property type="molecule type" value="Genomic_DNA"/>
</dbReference>
<feature type="compositionally biased region" description="Basic and acidic residues" evidence="5">
    <location>
        <begin position="503"/>
        <end position="513"/>
    </location>
</feature>